<reference evidence="2 3" key="1">
    <citation type="submission" date="2016-12" db="EMBL/GenBank/DDBJ databases">
        <title>Draft genome sequence of Fusarium oxysporum causing rot on Narcissus.</title>
        <authorList>
            <person name="Armitage A.D."/>
            <person name="Taylor A."/>
            <person name="Clarkson J.P."/>
            <person name="Harrison R.J."/>
            <person name="Jackson A.C."/>
        </authorList>
    </citation>
    <scope>NUCLEOTIDE SEQUENCE [LARGE SCALE GENOMIC DNA]</scope>
    <source>
        <strain evidence="2 3">N139</strain>
    </source>
</reference>
<gene>
    <name evidence="2" type="ORF">BFJ63_vAg15558</name>
</gene>
<sequence length="117" mass="12546">MAVEINPAGKEHTELARLWRDAFQAYNDAVGEKGLKLDLNGGHLVTSLADVVGAVDTSKGSFQKWRNNGGNWDKAVHFTGKNLDYAQRIGDQIASSATAAFPPASAIWTVATYAIKA</sequence>
<evidence type="ECO:0000259" key="1">
    <source>
        <dbReference type="Pfam" id="PF17109"/>
    </source>
</evidence>
<organism evidence="2 3">
    <name type="scientific">Fusarium oxysporum f. sp. narcissi</name>
    <dbReference type="NCBI Taxonomy" id="451672"/>
    <lineage>
        <taxon>Eukaryota</taxon>
        <taxon>Fungi</taxon>
        <taxon>Dikarya</taxon>
        <taxon>Ascomycota</taxon>
        <taxon>Pezizomycotina</taxon>
        <taxon>Sordariomycetes</taxon>
        <taxon>Hypocreomycetidae</taxon>
        <taxon>Hypocreales</taxon>
        <taxon>Nectriaceae</taxon>
        <taxon>Fusarium</taxon>
        <taxon>Fusarium oxysporum species complex</taxon>
    </lineage>
</organism>
<accession>A0A4Q2VC04</accession>
<proteinExistence type="predicted"/>
<comment type="caution">
    <text evidence="2">The sequence shown here is derived from an EMBL/GenBank/DDBJ whole genome shotgun (WGS) entry which is preliminary data.</text>
</comment>
<name>A0A4Q2VC04_FUSOX</name>
<evidence type="ECO:0000313" key="3">
    <source>
        <dbReference type="Proteomes" id="UP000290540"/>
    </source>
</evidence>
<dbReference type="EMBL" id="MQTW01000238">
    <property type="protein sequence ID" value="RYC81537.1"/>
    <property type="molecule type" value="Genomic_DNA"/>
</dbReference>
<dbReference type="AlphaFoldDB" id="A0A4Q2VC04"/>
<feature type="domain" description="Fungal STAND N-terminal Goodbye" evidence="1">
    <location>
        <begin position="19"/>
        <end position="116"/>
    </location>
</feature>
<protein>
    <recommendedName>
        <fullName evidence="1">Fungal STAND N-terminal Goodbye domain-containing protein</fullName>
    </recommendedName>
</protein>
<dbReference type="Proteomes" id="UP000290540">
    <property type="component" value="Unassembled WGS sequence"/>
</dbReference>
<dbReference type="Pfam" id="PF17109">
    <property type="entry name" value="Goodbye"/>
    <property type="match status" value="1"/>
</dbReference>
<dbReference type="InterPro" id="IPR031350">
    <property type="entry name" value="Goodbye_dom"/>
</dbReference>
<evidence type="ECO:0000313" key="2">
    <source>
        <dbReference type="EMBL" id="RYC81537.1"/>
    </source>
</evidence>